<evidence type="ECO:0000313" key="4">
    <source>
        <dbReference type="Proteomes" id="UP000319502"/>
    </source>
</evidence>
<dbReference type="PANTHER" id="PTHR45947">
    <property type="entry name" value="SULFOQUINOVOSYL TRANSFERASE SQD2"/>
    <property type="match status" value="1"/>
</dbReference>
<dbReference type="SUPFAM" id="SSF53756">
    <property type="entry name" value="UDP-Glycosyltransferase/glycogen phosphorylase"/>
    <property type="match status" value="1"/>
</dbReference>
<keyword evidence="4" id="KW-1185">Reference proteome</keyword>
<name>A0A557R040_9RHOO</name>
<dbReference type="Proteomes" id="UP000319502">
    <property type="component" value="Unassembled WGS sequence"/>
</dbReference>
<dbReference type="GO" id="GO:0016757">
    <property type="term" value="F:glycosyltransferase activity"/>
    <property type="evidence" value="ECO:0007669"/>
    <property type="project" value="InterPro"/>
</dbReference>
<dbReference type="Gene3D" id="3.40.50.2000">
    <property type="entry name" value="Glycogen Phosphorylase B"/>
    <property type="match status" value="2"/>
</dbReference>
<feature type="domain" description="Glycosyl transferase family 1" evidence="1">
    <location>
        <begin position="195"/>
        <end position="358"/>
    </location>
</feature>
<gene>
    <name evidence="3" type="ORF">FHP91_02290</name>
</gene>
<dbReference type="OrthoDB" id="9802525at2"/>
<evidence type="ECO:0000313" key="3">
    <source>
        <dbReference type="EMBL" id="TVO58519.1"/>
    </source>
</evidence>
<organism evidence="3 4">
    <name type="scientific">Denitromonas halophila</name>
    <dbReference type="NCBI Taxonomy" id="1629404"/>
    <lineage>
        <taxon>Bacteria</taxon>
        <taxon>Pseudomonadati</taxon>
        <taxon>Pseudomonadota</taxon>
        <taxon>Betaproteobacteria</taxon>
        <taxon>Rhodocyclales</taxon>
        <taxon>Zoogloeaceae</taxon>
        <taxon>Denitromonas</taxon>
    </lineage>
</organism>
<comment type="caution">
    <text evidence="3">The sequence shown here is derived from an EMBL/GenBank/DDBJ whole genome shotgun (WGS) entry which is preliminary data.</text>
</comment>
<dbReference type="EMBL" id="VMNK01000003">
    <property type="protein sequence ID" value="TVO58519.1"/>
    <property type="molecule type" value="Genomic_DNA"/>
</dbReference>
<evidence type="ECO:0000259" key="2">
    <source>
        <dbReference type="Pfam" id="PF13439"/>
    </source>
</evidence>
<reference evidence="3 4" key="1">
    <citation type="submission" date="2019-07" db="EMBL/GenBank/DDBJ databases">
        <title>The pathways for chlorine oxyanion respiration interact through the shared metabolite chlorate.</title>
        <authorList>
            <person name="Barnum T.P."/>
            <person name="Cheng Y."/>
            <person name="Hill K.A."/>
            <person name="Lucas L.N."/>
            <person name="Carlson H.K."/>
            <person name="Coates J.D."/>
        </authorList>
    </citation>
    <scope>NUCLEOTIDE SEQUENCE [LARGE SCALE GENOMIC DNA]</scope>
    <source>
        <strain evidence="3 4">SFB-3</strain>
    </source>
</reference>
<dbReference type="PANTHER" id="PTHR45947:SF3">
    <property type="entry name" value="SULFOQUINOVOSYL TRANSFERASE SQD2"/>
    <property type="match status" value="1"/>
</dbReference>
<dbReference type="InterPro" id="IPR001296">
    <property type="entry name" value="Glyco_trans_1"/>
</dbReference>
<dbReference type="Pfam" id="PF00534">
    <property type="entry name" value="Glycos_transf_1"/>
    <property type="match status" value="1"/>
</dbReference>
<sequence length="399" mass="43448">MRVLMLSDVYFPRINGVSTSIETFRRQLPAHGVTSTLLAPNYGGDTPAEADILRIAGRPVPGDPEDRIMRWRDACRAVDALPLGDYDAIHIQTPFLAHYLGSRLRRKTGLPTVVTYHTLFEDYLHHYAPWLPRSALRALARRLSRQQCNAVDAVIAPSSAMAERLRDYGVRQPIHILPTGIPVAHYAKGNGARFRARFGFSAERPLALYVGRLAFEKNLNFLLDVAEQLRHKQSNARILLAGDGPANAPLREAVKSRGLTDCVAFVGYLSREDELPDCYAAADAFVFGSKTETQGLVLLEAMAAGVPVVCLAEMGVRDVVANCAAARTPPAEAEPFAQAIIDLLADPGRKTTLAAAARTHAAEWSDTAMAARLATLYRQLAAPDTRSIPGDLHGKPVQG</sequence>
<dbReference type="InterPro" id="IPR050194">
    <property type="entry name" value="Glycosyltransferase_grp1"/>
</dbReference>
<dbReference type="Pfam" id="PF13439">
    <property type="entry name" value="Glyco_transf_4"/>
    <property type="match status" value="1"/>
</dbReference>
<dbReference type="AlphaFoldDB" id="A0A557R040"/>
<feature type="domain" description="Glycosyltransferase subfamily 4-like N-terminal" evidence="2">
    <location>
        <begin position="14"/>
        <end position="183"/>
    </location>
</feature>
<keyword evidence="3" id="KW-0808">Transferase</keyword>
<evidence type="ECO:0000259" key="1">
    <source>
        <dbReference type="Pfam" id="PF00534"/>
    </source>
</evidence>
<accession>A0A557R040</accession>
<dbReference type="RefSeq" id="WP_144308059.1">
    <property type="nucleotide sequence ID" value="NZ_VMNK01000003.1"/>
</dbReference>
<dbReference type="InterPro" id="IPR028098">
    <property type="entry name" value="Glyco_trans_4-like_N"/>
</dbReference>
<protein>
    <submittedName>
        <fullName evidence="3">Glycosyltransferase family 4 protein</fullName>
    </submittedName>
</protein>
<proteinExistence type="predicted"/>